<sequence>MSRFAHTPYDGSKRPFTVGLEPLDLREWIEPDEFLTAHLDEKERLIADPKRFVFAAEADTEAAQREVADLLAVHLLDQFPSIYERHSDNSLSVKNAGKRVELSFCAEPPLLAISRVVQEDLVLMRKGDDGYRLVAASLCFPSSWSLAEKFGGSMSAIHEGVPDFNGHRMGHMVQRIFERLEADKPVWRLNWSLYTDAELHHPISGLRGEVLCEADQAFEQLYVRVEKQTLRRLPNSGDILFTIRVHHDPVHGLLEHPDGDQLAQGLKTQLLELTDEQLDYKGIKTHASTIARALDMIAGERV</sequence>
<protein>
    <recommendedName>
        <fullName evidence="3">DUF3445 domain-containing protein</fullName>
    </recommendedName>
</protein>
<organism evidence="1 2">
    <name type="scientific">Pseudovibrio ascidiaceicola</name>
    <dbReference type="NCBI Taxonomy" id="285279"/>
    <lineage>
        <taxon>Bacteria</taxon>
        <taxon>Pseudomonadati</taxon>
        <taxon>Pseudomonadota</taxon>
        <taxon>Alphaproteobacteria</taxon>
        <taxon>Hyphomicrobiales</taxon>
        <taxon>Stappiaceae</taxon>
        <taxon>Pseudovibrio</taxon>
    </lineage>
</organism>
<evidence type="ECO:0008006" key="3">
    <source>
        <dbReference type="Google" id="ProtNLM"/>
    </source>
</evidence>
<proteinExistence type="predicted"/>
<dbReference type="Pfam" id="PF11927">
    <property type="entry name" value="HODM_asu-like"/>
    <property type="match status" value="1"/>
</dbReference>
<evidence type="ECO:0000313" key="2">
    <source>
        <dbReference type="Proteomes" id="UP000199598"/>
    </source>
</evidence>
<gene>
    <name evidence="1" type="ORF">SAMN04488518_106210</name>
</gene>
<keyword evidence="2" id="KW-1185">Reference proteome</keyword>
<accession>A0A1I4AHD9</accession>
<dbReference type="Proteomes" id="UP000199598">
    <property type="component" value="Unassembled WGS sequence"/>
</dbReference>
<name>A0A1I4AHD9_9HYPH</name>
<dbReference type="InterPro" id="IPR021848">
    <property type="entry name" value="HODM_asu-like"/>
</dbReference>
<reference evidence="1 2" key="1">
    <citation type="submission" date="2016-10" db="EMBL/GenBank/DDBJ databases">
        <authorList>
            <person name="Varghese N."/>
            <person name="Submissions S."/>
        </authorList>
    </citation>
    <scope>NUCLEOTIDE SEQUENCE [LARGE SCALE GENOMIC DNA]</scope>
    <source>
        <strain evidence="1 2">DSM 16392</strain>
    </source>
</reference>
<comment type="caution">
    <text evidence="1">The sequence shown here is derived from an EMBL/GenBank/DDBJ whole genome shotgun (WGS) entry which is preliminary data.</text>
</comment>
<evidence type="ECO:0000313" key="1">
    <source>
        <dbReference type="EMBL" id="SFK55794.1"/>
    </source>
</evidence>
<dbReference type="EMBL" id="FOSK01000006">
    <property type="protein sequence ID" value="SFK55794.1"/>
    <property type="molecule type" value="Genomic_DNA"/>
</dbReference>
<dbReference type="RefSeq" id="WP_093520063.1">
    <property type="nucleotide sequence ID" value="NZ_FOSK01000006.1"/>
</dbReference>